<dbReference type="Pfam" id="PF09826">
    <property type="entry name" value="Beta_propel"/>
    <property type="match status" value="1"/>
</dbReference>
<comment type="caution">
    <text evidence="2">The sequence shown here is derived from an EMBL/GenBank/DDBJ whole genome shotgun (WGS) entry which is preliminary data.</text>
</comment>
<keyword evidence="1" id="KW-0812">Transmembrane</keyword>
<sequence>MTERVKKRKGLKIFLIILLTLVLIGALMLVLYYELPYRAVGNDREKLTAIPFASAGDVKKVYDDFAGYNYSPTLDPHEIFSIFKGATSSNDIWVSDEMAPGSGTGDHSVTNVQVEGIDEADIVKTDGKYIYAANDYKLYILETDNGAIGKLSSVRLPGDNAELYVYGDVMVITYTYSGNSGKTTSSGYGFSVYSIENREAPRLIRTVEHDGEYAETRLKDGVIYYMVRAYFYGELPEVYVSATGYDGNIPYDKGFYFDGLPCFRSTVIGKIDLNDATRDDFRCYVGVGENMYMSDNYVYLTTTDTSGLYRTNGLRTYYDVNGTATTRVARFKLDDLTFVGAGEVKGNVKDRYSLDEYNGNLRIATTVNNAGSAVYVLGSDMSLIGSVENIAPGESIYSVRFNGDTATIVTFLQTDPVFKVDLSDPASPKVSEGLKKDGVSYYLHYIEGTDYVIGLGRNTSGGAELGLEVVLFDMSGGEAEIINAVIIGSTYGYSETLYDPRGILYDKENDMFGFSATVYDSKGNLKQSYYIFGFNDGILKLRATISHDASLDDRYEIIDGDGYYTENYAVKRAVRIGDYVYALSNRVVTSHRISANFEQVSVAAE</sequence>
<reference evidence="2" key="1">
    <citation type="submission" date="2020-10" db="EMBL/GenBank/DDBJ databases">
        <authorList>
            <person name="Gilroy R."/>
        </authorList>
    </citation>
    <scope>NUCLEOTIDE SEQUENCE</scope>
    <source>
        <strain evidence="2">517</strain>
    </source>
</reference>
<gene>
    <name evidence="2" type="ORF">IAB16_00785</name>
</gene>
<reference evidence="2" key="2">
    <citation type="journal article" date="2021" name="PeerJ">
        <title>Extensive microbial diversity within the chicken gut microbiome revealed by metagenomics and culture.</title>
        <authorList>
            <person name="Gilroy R."/>
            <person name="Ravi A."/>
            <person name="Getino M."/>
            <person name="Pursley I."/>
            <person name="Horton D.L."/>
            <person name="Alikhan N.F."/>
            <person name="Baker D."/>
            <person name="Gharbi K."/>
            <person name="Hall N."/>
            <person name="Watson M."/>
            <person name="Adriaenssens E.M."/>
            <person name="Foster-Nyarko E."/>
            <person name="Jarju S."/>
            <person name="Secka A."/>
            <person name="Antonio M."/>
            <person name="Oren A."/>
            <person name="Chaudhuri R.R."/>
            <person name="La Ragione R."/>
            <person name="Hildebrand F."/>
            <person name="Pallen M.J."/>
        </authorList>
    </citation>
    <scope>NUCLEOTIDE SEQUENCE</scope>
    <source>
        <strain evidence="2">517</strain>
    </source>
</reference>
<accession>A0A940DG72</accession>
<keyword evidence="1" id="KW-1133">Transmembrane helix</keyword>
<proteinExistence type="predicted"/>
<dbReference type="EMBL" id="JADINF010000021">
    <property type="protein sequence ID" value="MBO8423547.1"/>
    <property type="molecule type" value="Genomic_DNA"/>
</dbReference>
<feature type="transmembrane region" description="Helical" evidence="1">
    <location>
        <begin position="12"/>
        <end position="33"/>
    </location>
</feature>
<protein>
    <submittedName>
        <fullName evidence="2">Beta-propeller domain-containing protein</fullName>
    </submittedName>
</protein>
<dbReference type="InterPro" id="IPR019198">
    <property type="entry name" value="Beta_propeller_containing"/>
</dbReference>
<evidence type="ECO:0000313" key="3">
    <source>
        <dbReference type="Proteomes" id="UP000727857"/>
    </source>
</evidence>
<dbReference type="Proteomes" id="UP000727857">
    <property type="component" value="Unassembled WGS sequence"/>
</dbReference>
<keyword evidence="1" id="KW-0472">Membrane</keyword>
<organism evidence="2 3">
    <name type="scientific">Candidatus Stercoripulliclostridium pullicola</name>
    <dbReference type="NCBI Taxonomy" id="2840953"/>
    <lineage>
        <taxon>Bacteria</taxon>
        <taxon>Bacillati</taxon>
        <taxon>Bacillota</taxon>
        <taxon>Clostridia</taxon>
        <taxon>Eubacteriales</taxon>
        <taxon>Candidatus Stercoripulliclostridium</taxon>
    </lineage>
</organism>
<name>A0A940DG72_9FIRM</name>
<evidence type="ECO:0000313" key="2">
    <source>
        <dbReference type="EMBL" id="MBO8423547.1"/>
    </source>
</evidence>
<evidence type="ECO:0000256" key="1">
    <source>
        <dbReference type="SAM" id="Phobius"/>
    </source>
</evidence>
<dbReference type="AlphaFoldDB" id="A0A940DG72"/>